<dbReference type="PANTHER" id="PTHR24320">
    <property type="entry name" value="RETINOL DEHYDROGENASE"/>
    <property type="match status" value="1"/>
</dbReference>
<reference evidence="4 5" key="1">
    <citation type="submission" date="2023-03" db="EMBL/GenBank/DDBJ databases">
        <title>Draft genome sequence of type strain Streptomyces ferralitis JCM 14344.</title>
        <authorList>
            <person name="Klaysubun C."/>
            <person name="Duangmal K."/>
        </authorList>
    </citation>
    <scope>NUCLEOTIDE SEQUENCE [LARGE SCALE GENOMIC DNA]</scope>
    <source>
        <strain evidence="4 5">JCM 14344</strain>
    </source>
</reference>
<dbReference type="RefSeq" id="WP_275810288.1">
    <property type="nucleotide sequence ID" value="NZ_BAAANM010000017.1"/>
</dbReference>
<evidence type="ECO:0000313" key="4">
    <source>
        <dbReference type="EMBL" id="MDF2255576.1"/>
    </source>
</evidence>
<dbReference type="NCBIfam" id="NF004846">
    <property type="entry name" value="PRK06197.1"/>
    <property type="match status" value="1"/>
</dbReference>
<dbReference type="EMBL" id="JARHTQ010000004">
    <property type="protein sequence ID" value="MDF2255576.1"/>
    <property type="molecule type" value="Genomic_DNA"/>
</dbReference>
<protein>
    <submittedName>
        <fullName evidence="4">Oxidoreductase</fullName>
    </submittedName>
</protein>
<evidence type="ECO:0000256" key="2">
    <source>
        <dbReference type="ARBA" id="ARBA00023002"/>
    </source>
</evidence>
<sequence length="297" mass="31836">MATETWTPAPLPDLTGRTAVVTGASSGLGMVTARELARAGARVVLAVRDPAKGRTVAAAIAGDTEVRELDLANLASVRDFAAAWSGPLDLLVNNAGIMAVPPGRTADGFELHIGTNHLGHFALTNLLLPRITDRIVTVSSGLSRIGRIHLADLNWQQRRYQPMRAYGQSKLANLLFTLELNRRLTQSGGRVRALSAHPGVAATPLDRHIGGLQGVVTRAGYRFTAQRQPEYGALPTLYAATQDLPGDSYIGPGGRSGERPRVERRTARDSDVVAARRLWELSEDLTGVRYDHAAGNS</sequence>
<organism evidence="4 5">
    <name type="scientific">Streptantibioticus ferralitis</name>
    <dbReference type="NCBI Taxonomy" id="236510"/>
    <lineage>
        <taxon>Bacteria</taxon>
        <taxon>Bacillati</taxon>
        <taxon>Actinomycetota</taxon>
        <taxon>Actinomycetes</taxon>
        <taxon>Kitasatosporales</taxon>
        <taxon>Streptomycetaceae</taxon>
        <taxon>Streptantibioticus</taxon>
    </lineage>
</organism>
<dbReference type="Proteomes" id="UP001220022">
    <property type="component" value="Unassembled WGS sequence"/>
</dbReference>
<dbReference type="SUPFAM" id="SSF51735">
    <property type="entry name" value="NAD(P)-binding Rossmann-fold domains"/>
    <property type="match status" value="1"/>
</dbReference>
<feature type="compositionally biased region" description="Basic and acidic residues" evidence="3">
    <location>
        <begin position="256"/>
        <end position="268"/>
    </location>
</feature>
<dbReference type="PRINTS" id="PR00081">
    <property type="entry name" value="GDHRDH"/>
</dbReference>
<dbReference type="CDD" id="cd05327">
    <property type="entry name" value="retinol-DH_like_SDR_c_like"/>
    <property type="match status" value="1"/>
</dbReference>
<proteinExistence type="inferred from homology"/>
<accession>A0ABT5YVG2</accession>
<evidence type="ECO:0000256" key="3">
    <source>
        <dbReference type="SAM" id="MobiDB-lite"/>
    </source>
</evidence>
<keyword evidence="5" id="KW-1185">Reference proteome</keyword>
<gene>
    <name evidence="4" type="ORF">P2L57_07525</name>
</gene>
<dbReference type="InterPro" id="IPR002347">
    <property type="entry name" value="SDR_fam"/>
</dbReference>
<dbReference type="PANTHER" id="PTHR24320:SF148">
    <property type="entry name" value="NAD(P)-BINDING ROSSMANN-FOLD SUPERFAMILY PROTEIN"/>
    <property type="match status" value="1"/>
</dbReference>
<evidence type="ECO:0000313" key="5">
    <source>
        <dbReference type="Proteomes" id="UP001220022"/>
    </source>
</evidence>
<dbReference type="Gene3D" id="3.40.50.720">
    <property type="entry name" value="NAD(P)-binding Rossmann-like Domain"/>
    <property type="match status" value="1"/>
</dbReference>
<evidence type="ECO:0000256" key="1">
    <source>
        <dbReference type="ARBA" id="ARBA00006484"/>
    </source>
</evidence>
<dbReference type="Pfam" id="PF00106">
    <property type="entry name" value="adh_short"/>
    <property type="match status" value="1"/>
</dbReference>
<name>A0ABT5YVG2_9ACTN</name>
<dbReference type="InterPro" id="IPR036291">
    <property type="entry name" value="NAD(P)-bd_dom_sf"/>
</dbReference>
<comment type="similarity">
    <text evidence="1">Belongs to the short-chain dehydrogenases/reductases (SDR) family.</text>
</comment>
<keyword evidence="2" id="KW-0560">Oxidoreductase</keyword>
<feature type="region of interest" description="Disordered" evidence="3">
    <location>
        <begin position="245"/>
        <end position="268"/>
    </location>
</feature>
<comment type="caution">
    <text evidence="4">The sequence shown here is derived from an EMBL/GenBank/DDBJ whole genome shotgun (WGS) entry which is preliminary data.</text>
</comment>